<dbReference type="EMBL" id="CP163444">
    <property type="protein sequence ID" value="XDQ72464.1"/>
    <property type="molecule type" value="Genomic_DNA"/>
</dbReference>
<feature type="chain" id="PRO_5044299834" evidence="1">
    <location>
        <begin position="23"/>
        <end position="71"/>
    </location>
</feature>
<evidence type="ECO:0000313" key="2">
    <source>
        <dbReference type="EMBL" id="XDQ72464.1"/>
    </source>
</evidence>
<reference evidence="2" key="1">
    <citation type="submission" date="2024-07" db="EMBL/GenBank/DDBJ databases">
        <authorList>
            <person name="Yu S.T."/>
        </authorList>
    </citation>
    <scope>NUCLEOTIDE SEQUENCE</scope>
    <source>
        <strain evidence="2">R44</strain>
    </source>
</reference>
<evidence type="ECO:0000256" key="1">
    <source>
        <dbReference type="SAM" id="SignalP"/>
    </source>
</evidence>
<dbReference type="AlphaFoldDB" id="A0AB39SZD0"/>
<dbReference type="RefSeq" id="WP_369145105.1">
    <property type="nucleotide sequence ID" value="NZ_CP163444.1"/>
</dbReference>
<feature type="signal peptide" evidence="1">
    <location>
        <begin position="1"/>
        <end position="22"/>
    </location>
</feature>
<protein>
    <submittedName>
        <fullName evidence="2">Uncharacterized protein</fullName>
    </submittedName>
</protein>
<proteinExistence type="predicted"/>
<sequence>MMKKLIRAAAGVAFIAAATVGAVGVVPDPGWHSEPAHVQAAPLDPGWHFSAPTLLDDPGWSVAPAQDPGWS</sequence>
<accession>A0AB39SZD0</accession>
<organism evidence="2">
    <name type="scientific">Streptomyces sp. R44</name>
    <dbReference type="NCBI Taxonomy" id="3238633"/>
    <lineage>
        <taxon>Bacteria</taxon>
        <taxon>Bacillati</taxon>
        <taxon>Actinomycetota</taxon>
        <taxon>Actinomycetes</taxon>
        <taxon>Kitasatosporales</taxon>
        <taxon>Streptomycetaceae</taxon>
        <taxon>Streptomyces</taxon>
    </lineage>
</organism>
<name>A0AB39SZD0_9ACTN</name>
<keyword evidence="1" id="KW-0732">Signal</keyword>
<gene>
    <name evidence="2" type="ORF">AB5J54_19005</name>
</gene>